<dbReference type="PANTHER" id="PTHR31900">
    <property type="entry name" value="F-BOX/RNI SUPERFAMILY PROTEIN-RELATED"/>
    <property type="match status" value="1"/>
</dbReference>
<keyword evidence="3" id="KW-1185">Reference proteome</keyword>
<dbReference type="AlphaFoldDB" id="A0A8T1YD03"/>
<evidence type="ECO:0000259" key="1">
    <source>
        <dbReference type="SMART" id="SM00579"/>
    </source>
</evidence>
<gene>
    <name evidence="2" type="ORF">ISN45_Aa07g036790</name>
</gene>
<feature type="domain" description="FBD" evidence="1">
    <location>
        <begin position="340"/>
        <end position="412"/>
    </location>
</feature>
<dbReference type="Pfam" id="PF00646">
    <property type="entry name" value="F-box"/>
    <property type="match status" value="1"/>
</dbReference>
<dbReference type="InterPro" id="IPR001810">
    <property type="entry name" value="F-box_dom"/>
</dbReference>
<accession>A0A8T1YD03</accession>
<proteinExistence type="predicted"/>
<dbReference type="EMBL" id="JAEFBK010000012">
    <property type="protein sequence ID" value="KAG7543793.1"/>
    <property type="molecule type" value="Genomic_DNA"/>
</dbReference>
<protein>
    <submittedName>
        <fullName evidence="2">FBD domain</fullName>
    </submittedName>
</protein>
<evidence type="ECO:0000313" key="2">
    <source>
        <dbReference type="EMBL" id="KAG7543793.1"/>
    </source>
</evidence>
<dbReference type="SMART" id="SM00579">
    <property type="entry name" value="FBD"/>
    <property type="match status" value="1"/>
</dbReference>
<comment type="caution">
    <text evidence="2">The sequence shown here is derived from an EMBL/GenBank/DDBJ whole genome shotgun (WGS) entry which is preliminary data.</text>
</comment>
<reference evidence="2 3" key="1">
    <citation type="submission" date="2020-12" db="EMBL/GenBank/DDBJ databases">
        <title>Concerted genomic and epigenomic changes stabilize Arabidopsis allopolyploids.</title>
        <authorList>
            <person name="Chen Z."/>
        </authorList>
    </citation>
    <scope>NUCLEOTIDE SEQUENCE [LARGE SCALE GENOMIC DNA]</scope>
    <source>
        <strain evidence="2">Allo738</strain>
        <tissue evidence="2">Leaf</tissue>
    </source>
</reference>
<dbReference type="PANTHER" id="PTHR31900:SF28">
    <property type="entry name" value="FBD DOMAIN-CONTAINING PROTEIN"/>
    <property type="match status" value="1"/>
</dbReference>
<dbReference type="InterPro" id="IPR006566">
    <property type="entry name" value="FBD"/>
</dbReference>
<name>A0A8T1YD03_9BRAS</name>
<dbReference type="InterPro" id="IPR053781">
    <property type="entry name" value="F-box_AtFBL13-like"/>
</dbReference>
<evidence type="ECO:0000313" key="3">
    <source>
        <dbReference type="Proteomes" id="UP000694240"/>
    </source>
</evidence>
<dbReference type="InterPro" id="IPR055411">
    <property type="entry name" value="LRR_FXL15/At3g58940/PEG3-like"/>
</dbReference>
<dbReference type="InterPro" id="IPR050232">
    <property type="entry name" value="FBL13/AtMIF1-like"/>
</dbReference>
<dbReference type="Pfam" id="PF24758">
    <property type="entry name" value="LRR_At5g56370"/>
    <property type="match status" value="1"/>
</dbReference>
<dbReference type="Proteomes" id="UP000694240">
    <property type="component" value="Chromosome 12"/>
</dbReference>
<sequence>MDRITGLPDDVLVKILSFVPTKVAVSSSILSKRWEFLWMWLPRLEFISRKPELRDFIDRKLPLHRAPVIERLRLDLYSPAIKPEDIRRWIEIAVSRHVRELNLQIDYYSENENIFPSSLFTCKSLVTLKLRRVTLVDIPSMVCLPSLKTLKLKSVKFVDEEMLQELLSICPVLEDLSVRCDDDENVKEFTINVPSLLSLSLVIPDDWLLDGYEIDTPSLSYLKLEDWNDLDHNSLIKNMPKLREAYVDVRYPNLESVLESITSVKHLTICSEVVYDDGLVFKELEHLNLCVCREDSSNLFGQLLKDSPNLRILDISVVKDHATDELNGTVSWNQPNFVPECLLSSLQTLKWSRYFGRPQDRDLAVYILKNARHLKTATILADTEEHYVPNLQMIKELALSPRASSTCQLVFVEDLYSSV</sequence>
<organism evidence="2 3">
    <name type="scientific">Arabidopsis thaliana x Arabidopsis arenosa</name>
    <dbReference type="NCBI Taxonomy" id="1240361"/>
    <lineage>
        <taxon>Eukaryota</taxon>
        <taxon>Viridiplantae</taxon>
        <taxon>Streptophyta</taxon>
        <taxon>Embryophyta</taxon>
        <taxon>Tracheophyta</taxon>
        <taxon>Spermatophyta</taxon>
        <taxon>Magnoliopsida</taxon>
        <taxon>eudicotyledons</taxon>
        <taxon>Gunneridae</taxon>
        <taxon>Pentapetalae</taxon>
        <taxon>rosids</taxon>
        <taxon>malvids</taxon>
        <taxon>Brassicales</taxon>
        <taxon>Brassicaceae</taxon>
        <taxon>Camelineae</taxon>
        <taxon>Arabidopsis</taxon>
    </lineage>
</organism>
<dbReference type="Pfam" id="PF08387">
    <property type="entry name" value="FBD"/>
    <property type="match status" value="1"/>
</dbReference>
<dbReference type="CDD" id="cd22160">
    <property type="entry name" value="F-box_AtFBL13-like"/>
    <property type="match status" value="1"/>
</dbReference>